<evidence type="ECO:0000256" key="6">
    <source>
        <dbReference type="SAM" id="SignalP"/>
    </source>
</evidence>
<feature type="compositionally biased region" description="Pro residues" evidence="4">
    <location>
        <begin position="653"/>
        <end position="663"/>
    </location>
</feature>
<protein>
    <recommendedName>
        <fullName evidence="7">CUB domain-containing protein</fullName>
    </recommendedName>
</protein>
<sequence length="824" mass="91810">MPLPPPPPIRRTRHVSAAAPLQPPLQLLLLLLLLASTSDTAKWGSGPSITGSHGQREAVSFIEPESNAASTLVRSTPETKSTSLPDRESPPFLLQFDKFYQRHSDDTFETSYTAKSDTDPVTWSIAKALRRMRREDQGTCYKFEEGEPLKQEFYSPNYPDVYPKNMSCFKVLEADPGMVLRVEFRDNFELEDQEKCIYDFLEVRDGKYGYSRLIGRFCRAFPFPEITSSSRYLWLHFRSDNSIQGAGFRAVWSMIPRPSVKTPESEECVLNVTNQMEYEIKTSEIADRKKIAVEQGTELDCIWNITVPEGWKIQITFPQFHLDKPNECDINYVQVYDKEPSMINNPSLINNFCGSIADLVTSKGNEAYLRFFATKAAMNSSFEATMTAIREKENKDKACADDEFDCQDACIADTLRCNGRPNCRYRFDEDADVCSTEKTGFNVNSEHVIIILVVFSILMLGLCCTFCYNCVRKLIKDHKIIKETIRQSRENRLDELGRKSTPCSMVEPCMEVRGGERARSSETPSLDGQAANSRDGQGRASMARQPSLGHSLDLSDIHQSNNVSNATQERRSKVVGSRETRDMECQTRESIFESGLVLKPIAHPVFTTFGFNNSAEPQRSSMERGADSTSRRDGPESPRAYKLASREPSPVAAVPPPPPPPPTSYQCPVYDPPTELCFRHSLTPIVPAPHGWSAHESNYSSDELASLQRAATAESPGPASISSGSESATAGPPSTVFGLVRQRTLGSGEHYGFIYGRDGSTVERGSLSTSASGSHRSGLVKPVKCPQVTDSQFKTEAVIEIDQRQQRPFSIESTKSAPDVIATH</sequence>
<reference evidence="8 9" key="1">
    <citation type="journal article" date="2024" name="bioRxiv">
        <title>A reference genome for Trichogramma kaykai: A tiny desert-dwelling parasitoid wasp with competing sex-ratio distorters.</title>
        <authorList>
            <person name="Culotta J."/>
            <person name="Lindsey A.R."/>
        </authorList>
    </citation>
    <scope>NUCLEOTIDE SEQUENCE [LARGE SCALE GENOMIC DNA]</scope>
    <source>
        <strain evidence="8 9">KSX58</strain>
    </source>
</reference>
<dbReference type="InterPro" id="IPR035914">
    <property type="entry name" value="Sperma_CUB_dom_sf"/>
</dbReference>
<feature type="region of interest" description="Disordered" evidence="4">
    <location>
        <begin position="707"/>
        <end position="734"/>
    </location>
</feature>
<feature type="domain" description="CUB" evidence="7">
    <location>
        <begin position="140"/>
        <end position="255"/>
    </location>
</feature>
<feature type="compositionally biased region" description="Polar residues" evidence="4">
    <location>
        <begin position="557"/>
        <end position="567"/>
    </location>
</feature>
<feature type="compositionally biased region" description="Polar residues" evidence="4">
    <location>
        <begin position="609"/>
        <end position="620"/>
    </location>
</feature>
<comment type="caution">
    <text evidence="3">Lacks conserved residue(s) required for the propagation of feature annotation.</text>
</comment>
<feature type="compositionally biased region" description="Polar residues" evidence="4">
    <location>
        <begin position="521"/>
        <end position="535"/>
    </location>
</feature>
<dbReference type="PANTHER" id="PTHR24251">
    <property type="entry name" value="OVOCHYMASE-RELATED"/>
    <property type="match status" value="1"/>
</dbReference>
<feature type="compositionally biased region" description="Polar residues" evidence="4">
    <location>
        <begin position="806"/>
        <end position="816"/>
    </location>
</feature>
<evidence type="ECO:0000256" key="2">
    <source>
        <dbReference type="ARBA" id="ARBA00023157"/>
    </source>
</evidence>
<feature type="transmembrane region" description="Helical" evidence="5">
    <location>
        <begin position="448"/>
        <end position="471"/>
    </location>
</feature>
<keyword evidence="2" id="KW-1015">Disulfide bond</keyword>
<dbReference type="Gene3D" id="2.60.120.290">
    <property type="entry name" value="Spermadhesin, CUB domain"/>
    <property type="match status" value="2"/>
</dbReference>
<dbReference type="InterPro" id="IPR000859">
    <property type="entry name" value="CUB_dom"/>
</dbReference>
<dbReference type="Gene3D" id="2.40.128.620">
    <property type="match status" value="1"/>
</dbReference>
<dbReference type="SMART" id="SM00042">
    <property type="entry name" value="CUB"/>
    <property type="match status" value="2"/>
</dbReference>
<feature type="compositionally biased region" description="Basic and acidic residues" evidence="4">
    <location>
        <begin position="568"/>
        <end position="585"/>
    </location>
</feature>
<dbReference type="AlphaFoldDB" id="A0ABD2WTG6"/>
<evidence type="ECO:0000256" key="1">
    <source>
        <dbReference type="ARBA" id="ARBA00022737"/>
    </source>
</evidence>
<feature type="domain" description="CUB" evidence="7">
    <location>
        <begin position="268"/>
        <end position="389"/>
    </location>
</feature>
<dbReference type="CDD" id="cd00041">
    <property type="entry name" value="CUB"/>
    <property type="match status" value="2"/>
</dbReference>
<organism evidence="8 9">
    <name type="scientific">Trichogramma kaykai</name>
    <dbReference type="NCBI Taxonomy" id="54128"/>
    <lineage>
        <taxon>Eukaryota</taxon>
        <taxon>Metazoa</taxon>
        <taxon>Ecdysozoa</taxon>
        <taxon>Arthropoda</taxon>
        <taxon>Hexapoda</taxon>
        <taxon>Insecta</taxon>
        <taxon>Pterygota</taxon>
        <taxon>Neoptera</taxon>
        <taxon>Endopterygota</taxon>
        <taxon>Hymenoptera</taxon>
        <taxon>Apocrita</taxon>
        <taxon>Proctotrupomorpha</taxon>
        <taxon>Chalcidoidea</taxon>
        <taxon>Trichogrammatidae</taxon>
        <taxon>Trichogramma</taxon>
    </lineage>
</organism>
<dbReference type="SUPFAM" id="SSF49854">
    <property type="entry name" value="Spermadhesin, CUB domain"/>
    <property type="match status" value="2"/>
</dbReference>
<feature type="region of interest" description="Disordered" evidence="4">
    <location>
        <begin position="804"/>
        <end position="824"/>
    </location>
</feature>
<proteinExistence type="predicted"/>
<evidence type="ECO:0000259" key="7">
    <source>
        <dbReference type="PROSITE" id="PS01180"/>
    </source>
</evidence>
<keyword evidence="1" id="KW-0677">Repeat</keyword>
<dbReference type="CDD" id="cd00112">
    <property type="entry name" value="LDLa"/>
    <property type="match status" value="1"/>
</dbReference>
<feature type="compositionally biased region" description="Basic and acidic residues" evidence="4">
    <location>
        <begin position="621"/>
        <end position="636"/>
    </location>
</feature>
<dbReference type="PROSITE" id="PS01180">
    <property type="entry name" value="CUB"/>
    <property type="match status" value="2"/>
</dbReference>
<dbReference type="Pfam" id="PF00431">
    <property type="entry name" value="CUB"/>
    <property type="match status" value="2"/>
</dbReference>
<feature type="compositionally biased region" description="Polar residues" evidence="4">
    <location>
        <begin position="67"/>
        <end position="84"/>
    </location>
</feature>
<feature type="signal peptide" evidence="6">
    <location>
        <begin position="1"/>
        <end position="40"/>
    </location>
</feature>
<keyword evidence="6" id="KW-0732">Signal</keyword>
<evidence type="ECO:0000256" key="3">
    <source>
        <dbReference type="PROSITE-ProRule" id="PRU00124"/>
    </source>
</evidence>
<comment type="caution">
    <text evidence="8">The sequence shown here is derived from an EMBL/GenBank/DDBJ whole genome shotgun (WGS) entry which is preliminary data.</text>
</comment>
<dbReference type="PROSITE" id="PS50068">
    <property type="entry name" value="LDLRA_2"/>
    <property type="match status" value="1"/>
</dbReference>
<dbReference type="PANTHER" id="PTHR24251:SF28">
    <property type="entry name" value="NEUROPILIN AND TOLLOID-LIKE, ISOFORM B"/>
    <property type="match status" value="1"/>
</dbReference>
<feature type="chain" id="PRO_5044772308" description="CUB domain-containing protein" evidence="6">
    <location>
        <begin position="41"/>
        <end position="824"/>
    </location>
</feature>
<feature type="region of interest" description="Disordered" evidence="4">
    <location>
        <begin position="609"/>
        <end position="667"/>
    </location>
</feature>
<dbReference type="EMBL" id="JBJJXI010000073">
    <property type="protein sequence ID" value="KAL3396185.1"/>
    <property type="molecule type" value="Genomic_DNA"/>
</dbReference>
<keyword evidence="9" id="KW-1185">Reference proteome</keyword>
<dbReference type="FunFam" id="2.60.120.290:FF:000013">
    <property type="entry name" value="Membrane frizzled-related protein"/>
    <property type="match status" value="1"/>
</dbReference>
<gene>
    <name evidence="8" type="ORF">TKK_009782</name>
</gene>
<accession>A0ABD2WTG6</accession>
<dbReference type="InterPro" id="IPR002172">
    <property type="entry name" value="LDrepeatLR_classA_rpt"/>
</dbReference>
<evidence type="ECO:0000256" key="5">
    <source>
        <dbReference type="SAM" id="Phobius"/>
    </source>
</evidence>
<feature type="region of interest" description="Disordered" evidence="4">
    <location>
        <begin position="512"/>
        <end position="585"/>
    </location>
</feature>
<evidence type="ECO:0000313" key="8">
    <source>
        <dbReference type="EMBL" id="KAL3396185.1"/>
    </source>
</evidence>
<keyword evidence="5" id="KW-1133">Transmembrane helix</keyword>
<keyword evidence="5" id="KW-0812">Transmembrane</keyword>
<evidence type="ECO:0000256" key="4">
    <source>
        <dbReference type="SAM" id="MobiDB-lite"/>
    </source>
</evidence>
<dbReference type="Proteomes" id="UP001627154">
    <property type="component" value="Unassembled WGS sequence"/>
</dbReference>
<feature type="region of interest" description="Disordered" evidence="4">
    <location>
        <begin position="66"/>
        <end position="87"/>
    </location>
</feature>
<keyword evidence="5" id="KW-0472">Membrane</keyword>
<evidence type="ECO:0000313" key="9">
    <source>
        <dbReference type="Proteomes" id="UP001627154"/>
    </source>
</evidence>
<name>A0ABD2WTG6_9HYME</name>